<sequence length="135" mass="14420">MIQQKPFAKMLGLVFGGALILAGCAGQDGTKMGMAEKAEQAVAKAETAVEKTRTETDGWGLWKSTKKILGNARASLEKGDYKAALDAARQARFQANKGLAQYREEQDQFQVAAKTASNSGNFNEASWVSGKTSGE</sequence>
<comment type="caution">
    <text evidence="1">The sequence shown here is derived from an EMBL/GenBank/DDBJ whole genome shotgun (WGS) entry which is preliminary data.</text>
</comment>
<evidence type="ECO:0000313" key="2">
    <source>
        <dbReference type="Proteomes" id="UP001575181"/>
    </source>
</evidence>
<dbReference type="Proteomes" id="UP001575181">
    <property type="component" value="Unassembled WGS sequence"/>
</dbReference>
<protein>
    <recommendedName>
        <fullName evidence="3">DUF4398 domain-containing protein</fullName>
    </recommendedName>
</protein>
<dbReference type="EMBL" id="JBGUAW010000005">
    <property type="protein sequence ID" value="MFA9460768.1"/>
    <property type="molecule type" value="Genomic_DNA"/>
</dbReference>
<evidence type="ECO:0008006" key="3">
    <source>
        <dbReference type="Google" id="ProtNLM"/>
    </source>
</evidence>
<keyword evidence="2" id="KW-1185">Reference proteome</keyword>
<reference evidence="1 2" key="1">
    <citation type="submission" date="2024-08" db="EMBL/GenBank/DDBJ databases">
        <title>Whole-genome sequencing of halo(alkali)philic microorganisms from hypersaline lakes.</title>
        <authorList>
            <person name="Sorokin D.Y."/>
            <person name="Merkel A.Y."/>
            <person name="Messina E."/>
            <person name="Yakimov M."/>
        </authorList>
    </citation>
    <scope>NUCLEOTIDE SEQUENCE [LARGE SCALE GENOMIC DNA]</scope>
    <source>
        <strain evidence="1 2">Cl-TMA</strain>
    </source>
</reference>
<organism evidence="1 2">
    <name type="scientific">Thiohalorhabdus methylotrophus</name>
    <dbReference type="NCBI Taxonomy" id="3242694"/>
    <lineage>
        <taxon>Bacteria</taxon>
        <taxon>Pseudomonadati</taxon>
        <taxon>Pseudomonadota</taxon>
        <taxon>Gammaproteobacteria</taxon>
        <taxon>Thiohalorhabdales</taxon>
        <taxon>Thiohalorhabdaceae</taxon>
        <taxon>Thiohalorhabdus</taxon>
    </lineage>
</organism>
<proteinExistence type="predicted"/>
<dbReference type="PROSITE" id="PS51257">
    <property type="entry name" value="PROKAR_LIPOPROTEIN"/>
    <property type="match status" value="1"/>
</dbReference>
<name>A0ABV4TTX4_9GAMM</name>
<dbReference type="RefSeq" id="WP_373655555.1">
    <property type="nucleotide sequence ID" value="NZ_JBGUAW010000005.1"/>
</dbReference>
<gene>
    <name evidence="1" type="ORF">ACERLL_08015</name>
</gene>
<evidence type="ECO:0000313" key="1">
    <source>
        <dbReference type="EMBL" id="MFA9460768.1"/>
    </source>
</evidence>
<accession>A0ABV4TTX4</accession>